<evidence type="ECO:0000313" key="3">
    <source>
        <dbReference type="Proteomes" id="UP000077355"/>
    </source>
</evidence>
<dbReference type="InterPro" id="IPR036582">
    <property type="entry name" value="Mao_N_sf"/>
</dbReference>
<organism evidence="2 3">
    <name type="scientific">Paenibacillus antarcticus</name>
    <dbReference type="NCBI Taxonomy" id="253703"/>
    <lineage>
        <taxon>Bacteria</taxon>
        <taxon>Bacillati</taxon>
        <taxon>Bacillota</taxon>
        <taxon>Bacilli</taxon>
        <taxon>Bacillales</taxon>
        <taxon>Paenibacillaceae</taxon>
        <taxon>Paenibacillus</taxon>
    </lineage>
</organism>
<protein>
    <recommendedName>
        <fullName evidence="1">Copper amine oxidase-like N-terminal domain-containing protein</fullName>
    </recommendedName>
</protein>
<feature type="domain" description="Copper amine oxidase-like N-terminal" evidence="1">
    <location>
        <begin position="32"/>
        <end position="66"/>
    </location>
</feature>
<evidence type="ECO:0000259" key="1">
    <source>
        <dbReference type="Pfam" id="PF07833"/>
    </source>
</evidence>
<reference evidence="2 3" key="1">
    <citation type="submission" date="2016-03" db="EMBL/GenBank/DDBJ databases">
        <title>Draft genome sequence of Paenibacillus antarcticus CECT 5836.</title>
        <authorList>
            <person name="Shin S.-K."/>
            <person name="Yi H."/>
        </authorList>
    </citation>
    <scope>NUCLEOTIDE SEQUENCE [LARGE SCALE GENOMIC DNA]</scope>
    <source>
        <strain evidence="2 3">CECT 5836</strain>
    </source>
</reference>
<dbReference type="Pfam" id="PF07833">
    <property type="entry name" value="Cu_amine_oxidN1"/>
    <property type="match status" value="1"/>
</dbReference>
<gene>
    <name evidence="2" type="ORF">PBAT_21670</name>
</gene>
<dbReference type="Proteomes" id="UP000077355">
    <property type="component" value="Unassembled WGS sequence"/>
</dbReference>
<keyword evidence="3" id="KW-1185">Reference proteome</keyword>
<evidence type="ECO:0000313" key="2">
    <source>
        <dbReference type="EMBL" id="OAB41168.1"/>
    </source>
</evidence>
<accession>A0A162K5V9</accession>
<dbReference type="OrthoDB" id="9799230at2"/>
<dbReference type="RefSeq" id="WP_068652763.1">
    <property type="nucleotide sequence ID" value="NZ_CP043611.1"/>
</dbReference>
<dbReference type="AlphaFoldDB" id="A0A162K5V9"/>
<dbReference type="InterPro" id="IPR012854">
    <property type="entry name" value="Cu_amine_oxidase-like_N"/>
</dbReference>
<dbReference type="EMBL" id="LVJI01000048">
    <property type="protein sequence ID" value="OAB41168.1"/>
    <property type="molecule type" value="Genomic_DNA"/>
</dbReference>
<comment type="caution">
    <text evidence="2">The sequence shown here is derived from an EMBL/GenBank/DDBJ whole genome shotgun (WGS) entry which is preliminary data.</text>
</comment>
<proteinExistence type="predicted"/>
<dbReference type="SUPFAM" id="SSF55383">
    <property type="entry name" value="Copper amine oxidase, domain N"/>
    <property type="match status" value="1"/>
</dbReference>
<sequence>MPKVKVNATRENITLSKDDKEFTLVFNNPSDAIYISNNQLFLPIRELAEQLGMDVEWIQDQKVMIIRD</sequence>
<name>A0A162K5V9_9BACL</name>